<dbReference type="Proteomes" id="UP000484875">
    <property type="component" value="Unassembled WGS sequence"/>
</dbReference>
<keyword evidence="1" id="KW-0812">Transmembrane</keyword>
<proteinExistence type="predicted"/>
<dbReference type="EMBL" id="WWCV01000012">
    <property type="protein sequence ID" value="MYN16884.1"/>
    <property type="molecule type" value="Genomic_DNA"/>
</dbReference>
<dbReference type="RefSeq" id="WP_161089558.1">
    <property type="nucleotide sequence ID" value="NZ_WWCV01000012.1"/>
</dbReference>
<accession>A0A845HIY6</accession>
<reference evidence="2 3" key="1">
    <citation type="submission" date="2019-12" db="EMBL/GenBank/DDBJ databases">
        <title>Novel species isolated from a subtropical stream in China.</title>
        <authorList>
            <person name="Lu H."/>
        </authorList>
    </citation>
    <scope>NUCLEOTIDE SEQUENCE [LARGE SCALE GENOMIC DNA]</scope>
    <source>
        <strain evidence="2 3">FT107W</strain>
    </source>
</reference>
<keyword evidence="1" id="KW-0472">Membrane</keyword>
<dbReference type="InterPro" id="IPR021359">
    <property type="entry name" value="DUF2812"/>
</dbReference>
<evidence type="ECO:0000313" key="3">
    <source>
        <dbReference type="Proteomes" id="UP000484875"/>
    </source>
</evidence>
<sequence length="183" mass="21301">MENGTVVRKFKLWFVWQDEKHEQWLQRMAAQGLHLRDTNCIGLHTFVRGAPADVAYRWDVGRQRRDPEYMQLFQDAGWEYVASTMGWHCWRKTRKAGAVMEIFTDNAGRIRKYRTVLRLLALAMVAQVPSIWINFRNSRELLARKADIAAFPAATAWLNVAVLLLLLYAIARIGSRVRNLKRA</sequence>
<feature type="transmembrane region" description="Helical" evidence="1">
    <location>
        <begin position="155"/>
        <end position="174"/>
    </location>
</feature>
<dbReference type="AlphaFoldDB" id="A0A845HIY6"/>
<feature type="transmembrane region" description="Helical" evidence="1">
    <location>
        <begin position="116"/>
        <end position="135"/>
    </location>
</feature>
<evidence type="ECO:0000256" key="1">
    <source>
        <dbReference type="SAM" id="Phobius"/>
    </source>
</evidence>
<gene>
    <name evidence="2" type="ORF">GTP81_08975</name>
</gene>
<protein>
    <submittedName>
        <fullName evidence="2">DUF2812 domain-containing protein</fullName>
    </submittedName>
</protein>
<organism evidence="2 3">
    <name type="scientific">Duganella vulcania</name>
    <dbReference type="NCBI Taxonomy" id="2692166"/>
    <lineage>
        <taxon>Bacteria</taxon>
        <taxon>Pseudomonadati</taxon>
        <taxon>Pseudomonadota</taxon>
        <taxon>Betaproteobacteria</taxon>
        <taxon>Burkholderiales</taxon>
        <taxon>Oxalobacteraceae</taxon>
        <taxon>Telluria group</taxon>
        <taxon>Duganella</taxon>
    </lineage>
</organism>
<keyword evidence="1" id="KW-1133">Transmembrane helix</keyword>
<dbReference type="Pfam" id="PF11193">
    <property type="entry name" value="DUF2812"/>
    <property type="match status" value="1"/>
</dbReference>
<name>A0A845HIY6_9BURK</name>
<evidence type="ECO:0000313" key="2">
    <source>
        <dbReference type="EMBL" id="MYN16884.1"/>
    </source>
</evidence>
<comment type="caution">
    <text evidence="2">The sequence shown here is derived from an EMBL/GenBank/DDBJ whole genome shotgun (WGS) entry which is preliminary data.</text>
</comment>
<keyword evidence="3" id="KW-1185">Reference proteome</keyword>